<proteinExistence type="predicted"/>
<evidence type="ECO:0000259" key="1">
    <source>
        <dbReference type="Pfam" id="PF24016"/>
    </source>
</evidence>
<dbReference type="Proteomes" id="UP001219525">
    <property type="component" value="Unassembled WGS sequence"/>
</dbReference>
<evidence type="ECO:0000313" key="2">
    <source>
        <dbReference type="EMBL" id="KAJ7206476.1"/>
    </source>
</evidence>
<feature type="domain" description="DUF7330" evidence="1">
    <location>
        <begin position="19"/>
        <end position="207"/>
    </location>
</feature>
<keyword evidence="3" id="KW-1185">Reference proteome</keyword>
<evidence type="ECO:0000313" key="3">
    <source>
        <dbReference type="Proteomes" id="UP001219525"/>
    </source>
</evidence>
<organism evidence="2 3">
    <name type="scientific">Mycena pura</name>
    <dbReference type="NCBI Taxonomy" id="153505"/>
    <lineage>
        <taxon>Eukaryota</taxon>
        <taxon>Fungi</taxon>
        <taxon>Dikarya</taxon>
        <taxon>Basidiomycota</taxon>
        <taxon>Agaricomycotina</taxon>
        <taxon>Agaricomycetes</taxon>
        <taxon>Agaricomycetidae</taxon>
        <taxon>Agaricales</taxon>
        <taxon>Marasmiineae</taxon>
        <taxon>Mycenaceae</taxon>
        <taxon>Mycena</taxon>
    </lineage>
</organism>
<reference evidence="2" key="1">
    <citation type="submission" date="2023-03" db="EMBL/GenBank/DDBJ databases">
        <title>Massive genome expansion in bonnet fungi (Mycena s.s.) driven by repeated elements and novel gene families across ecological guilds.</title>
        <authorList>
            <consortium name="Lawrence Berkeley National Laboratory"/>
            <person name="Harder C.B."/>
            <person name="Miyauchi S."/>
            <person name="Viragh M."/>
            <person name="Kuo A."/>
            <person name="Thoen E."/>
            <person name="Andreopoulos B."/>
            <person name="Lu D."/>
            <person name="Skrede I."/>
            <person name="Drula E."/>
            <person name="Henrissat B."/>
            <person name="Morin E."/>
            <person name="Kohler A."/>
            <person name="Barry K."/>
            <person name="LaButti K."/>
            <person name="Morin E."/>
            <person name="Salamov A."/>
            <person name="Lipzen A."/>
            <person name="Mereny Z."/>
            <person name="Hegedus B."/>
            <person name="Baldrian P."/>
            <person name="Stursova M."/>
            <person name="Weitz H."/>
            <person name="Taylor A."/>
            <person name="Grigoriev I.V."/>
            <person name="Nagy L.G."/>
            <person name="Martin F."/>
            <person name="Kauserud H."/>
        </authorList>
    </citation>
    <scope>NUCLEOTIDE SEQUENCE</scope>
    <source>
        <strain evidence="2">9144</strain>
    </source>
</reference>
<dbReference type="EMBL" id="JARJCW010000039">
    <property type="protein sequence ID" value="KAJ7206476.1"/>
    <property type="molecule type" value="Genomic_DNA"/>
</dbReference>
<dbReference type="InterPro" id="IPR055754">
    <property type="entry name" value="DUF7330"/>
</dbReference>
<protein>
    <recommendedName>
        <fullName evidence="1">DUF7330 domain-containing protein</fullName>
    </recommendedName>
</protein>
<accession>A0AAD6Y818</accession>
<gene>
    <name evidence="2" type="ORF">GGX14DRAFT_367126</name>
</gene>
<sequence length="221" mass="24135">MSEQQLAPPTTPVTVKPTNFLFVKRDTGFTGIRDTYVIDPRIKIPQSMLSPLAAGQTEATRQNVFLHAGKGCTGINVDLFVLGDTNTKRSLNMFLESLNGSITAKLHAASTVRPPIHITAKAACGITLHLPRTFRGPVTVRNTSNWSSIRISEHLKAGMMPLSEANGTWRYFVGTLEGWTDESKWAGDEVRLENCGGWDVKLQYDGEPEGAQDSSNGCLVC</sequence>
<dbReference type="Pfam" id="PF24016">
    <property type="entry name" value="DUF7330"/>
    <property type="match status" value="1"/>
</dbReference>
<comment type="caution">
    <text evidence="2">The sequence shown here is derived from an EMBL/GenBank/DDBJ whole genome shotgun (WGS) entry which is preliminary data.</text>
</comment>
<dbReference type="AlphaFoldDB" id="A0AAD6Y818"/>
<name>A0AAD6Y818_9AGAR</name>